<dbReference type="GO" id="GO:0008483">
    <property type="term" value="F:transaminase activity"/>
    <property type="evidence" value="ECO:0007669"/>
    <property type="project" value="UniProtKB-KW"/>
</dbReference>
<keyword evidence="3" id="KW-0805">Transcription regulation</keyword>
<dbReference type="SUPFAM" id="SSF53383">
    <property type="entry name" value="PLP-dependent transferases"/>
    <property type="match status" value="1"/>
</dbReference>
<evidence type="ECO:0000256" key="5">
    <source>
        <dbReference type="ARBA" id="ARBA00023163"/>
    </source>
</evidence>
<keyword evidence="5" id="KW-0804">Transcription</keyword>
<dbReference type="RefSeq" id="WP_191795756.1">
    <property type="nucleotide sequence ID" value="NZ_JACSQQ010000010.1"/>
</dbReference>
<keyword evidence="4" id="KW-0238">DNA-binding</keyword>
<evidence type="ECO:0000259" key="7">
    <source>
        <dbReference type="PROSITE" id="PS50949"/>
    </source>
</evidence>
<dbReference type="PANTHER" id="PTHR46577:SF1">
    <property type="entry name" value="HTH-TYPE TRANSCRIPTIONAL REGULATORY PROTEIN GABR"/>
    <property type="match status" value="1"/>
</dbReference>
<dbReference type="InterPro" id="IPR015424">
    <property type="entry name" value="PyrdxlP-dep_Trfase"/>
</dbReference>
<evidence type="ECO:0000256" key="1">
    <source>
        <dbReference type="ARBA" id="ARBA00005384"/>
    </source>
</evidence>
<sequence length="545" mass="57078">MAPDQTNLSRGRAASPRPPRASGPPRPGPTAALAWETVLDLGAGPGPLHRRLEDAVREAVHLGRVPPGAALPPSRVLADTLGVSRWVVTEAYGQLVAEGFLESRTGSGTRVPLTARTDPRADPRADPRNDTAVRGEAEPYPLAGGPGSLRDRTDARATRAGTRATPSGTGGPPAPRARYDLGPGVPDLRHVPRAAWARALREALAEAPDADLAAPDPTGHPATRAALADYLARARHVRAGGGDVVVTHGADDAMRRVAAALHRAGHRALLVEDPSWSRLRETAAAAGLTPVPVPVDGDGIDVEALLAAAGRTGARAVLVTPAHQFPTGAALSPVRREALVRWARDVDGLVVEDDYDAEFRYDRRPVAAMQGLAPDRVVLLGSLSKTLSPAFGLGWAVLPPGWRDTVVDRGGAGPSTLDQLALARFVTSGAYERHLRAARGRFRRRREALVEALGKALPGTVVTGIAAGMHAVVELPGGVEATDVVRDAALREVNVAAIERYRATAAGRDGGRDRLVVGYGNLADARVEEAVVRLAAAVQVAGRPR</sequence>
<evidence type="ECO:0000256" key="6">
    <source>
        <dbReference type="SAM" id="MobiDB-lite"/>
    </source>
</evidence>
<dbReference type="CDD" id="cd07377">
    <property type="entry name" value="WHTH_GntR"/>
    <property type="match status" value="1"/>
</dbReference>
<evidence type="ECO:0000256" key="2">
    <source>
        <dbReference type="ARBA" id="ARBA00022898"/>
    </source>
</evidence>
<dbReference type="Proteomes" id="UP000641803">
    <property type="component" value="Unassembled WGS sequence"/>
</dbReference>
<dbReference type="EMBL" id="JACSQQ010000010">
    <property type="protein sequence ID" value="MBD7950316.1"/>
    <property type="molecule type" value="Genomic_DNA"/>
</dbReference>
<feature type="compositionally biased region" description="Pro residues" evidence="6">
    <location>
        <begin position="16"/>
        <end position="28"/>
    </location>
</feature>
<comment type="caution">
    <text evidence="8">The sequence shown here is derived from an EMBL/GenBank/DDBJ whole genome shotgun (WGS) entry which is preliminary data.</text>
</comment>
<accession>A0ABR8RRB0</accession>
<dbReference type="CDD" id="cd00609">
    <property type="entry name" value="AAT_like"/>
    <property type="match status" value="1"/>
</dbReference>
<evidence type="ECO:0000256" key="4">
    <source>
        <dbReference type="ARBA" id="ARBA00023125"/>
    </source>
</evidence>
<dbReference type="Pfam" id="PF00392">
    <property type="entry name" value="GntR"/>
    <property type="match status" value="1"/>
</dbReference>
<keyword evidence="8" id="KW-0808">Transferase</keyword>
<dbReference type="PANTHER" id="PTHR46577">
    <property type="entry name" value="HTH-TYPE TRANSCRIPTIONAL REGULATORY PROTEIN GABR"/>
    <property type="match status" value="1"/>
</dbReference>
<gene>
    <name evidence="8" type="ORF">H9652_07840</name>
</gene>
<feature type="compositionally biased region" description="Low complexity" evidence="6">
    <location>
        <begin position="158"/>
        <end position="167"/>
    </location>
</feature>
<dbReference type="PROSITE" id="PS50949">
    <property type="entry name" value="HTH_GNTR"/>
    <property type="match status" value="1"/>
</dbReference>
<dbReference type="InterPro" id="IPR051446">
    <property type="entry name" value="HTH_trans_reg/aminotransferase"/>
</dbReference>
<protein>
    <submittedName>
        <fullName evidence="8">PLP-dependent aminotransferase family protein</fullName>
    </submittedName>
</protein>
<dbReference type="Pfam" id="PF00155">
    <property type="entry name" value="Aminotran_1_2"/>
    <property type="match status" value="1"/>
</dbReference>
<dbReference type="PRINTS" id="PR00035">
    <property type="entry name" value="HTHGNTR"/>
</dbReference>
<feature type="domain" description="HTH gntR-type" evidence="7">
    <location>
        <begin position="46"/>
        <end position="114"/>
    </location>
</feature>
<feature type="region of interest" description="Disordered" evidence="6">
    <location>
        <begin position="105"/>
        <end position="182"/>
    </location>
</feature>
<dbReference type="Gene3D" id="1.10.10.10">
    <property type="entry name" value="Winged helix-like DNA-binding domain superfamily/Winged helix DNA-binding domain"/>
    <property type="match status" value="1"/>
</dbReference>
<feature type="region of interest" description="Disordered" evidence="6">
    <location>
        <begin position="1"/>
        <end position="31"/>
    </location>
</feature>
<evidence type="ECO:0000313" key="8">
    <source>
        <dbReference type="EMBL" id="MBD7950316.1"/>
    </source>
</evidence>
<proteinExistence type="inferred from homology"/>
<dbReference type="InterPro" id="IPR000524">
    <property type="entry name" value="Tscrpt_reg_HTH_GntR"/>
</dbReference>
<feature type="compositionally biased region" description="Basic and acidic residues" evidence="6">
    <location>
        <begin position="117"/>
        <end position="137"/>
    </location>
</feature>
<dbReference type="InterPro" id="IPR015421">
    <property type="entry name" value="PyrdxlP-dep_Trfase_major"/>
</dbReference>
<dbReference type="SUPFAM" id="SSF46785">
    <property type="entry name" value="Winged helix' DNA-binding domain"/>
    <property type="match status" value="1"/>
</dbReference>
<keyword evidence="9" id="KW-1185">Reference proteome</keyword>
<name>A0ABR8RRB0_9CELL</name>
<evidence type="ECO:0000256" key="3">
    <source>
        <dbReference type="ARBA" id="ARBA00023015"/>
    </source>
</evidence>
<organism evidence="8 9">
    <name type="scientific">Oerskovia rustica</name>
    <dbReference type="NCBI Taxonomy" id="2762237"/>
    <lineage>
        <taxon>Bacteria</taxon>
        <taxon>Bacillati</taxon>
        <taxon>Actinomycetota</taxon>
        <taxon>Actinomycetes</taxon>
        <taxon>Micrococcales</taxon>
        <taxon>Cellulomonadaceae</taxon>
        <taxon>Oerskovia</taxon>
    </lineage>
</organism>
<dbReference type="InterPro" id="IPR036388">
    <property type="entry name" value="WH-like_DNA-bd_sf"/>
</dbReference>
<keyword evidence="8" id="KW-0032">Aminotransferase</keyword>
<dbReference type="InterPro" id="IPR036390">
    <property type="entry name" value="WH_DNA-bd_sf"/>
</dbReference>
<dbReference type="InterPro" id="IPR004839">
    <property type="entry name" value="Aminotransferase_I/II_large"/>
</dbReference>
<dbReference type="SMART" id="SM00345">
    <property type="entry name" value="HTH_GNTR"/>
    <property type="match status" value="1"/>
</dbReference>
<dbReference type="Gene3D" id="3.40.640.10">
    <property type="entry name" value="Type I PLP-dependent aspartate aminotransferase-like (Major domain)"/>
    <property type="match status" value="1"/>
</dbReference>
<comment type="similarity">
    <text evidence="1">In the C-terminal section; belongs to the class-I pyridoxal-phosphate-dependent aminotransferase family.</text>
</comment>
<keyword evidence="2" id="KW-0663">Pyridoxal phosphate</keyword>
<reference evidence="8 9" key="1">
    <citation type="submission" date="2020-08" db="EMBL/GenBank/DDBJ databases">
        <title>A Genomic Blueprint of the Chicken Gut Microbiome.</title>
        <authorList>
            <person name="Gilroy R."/>
            <person name="Ravi A."/>
            <person name="Getino M."/>
            <person name="Pursley I."/>
            <person name="Horton D.L."/>
            <person name="Alikhan N.-F."/>
            <person name="Baker D."/>
            <person name="Gharbi K."/>
            <person name="Hall N."/>
            <person name="Watson M."/>
            <person name="Adriaenssens E.M."/>
            <person name="Foster-Nyarko E."/>
            <person name="Jarju S."/>
            <person name="Secka A."/>
            <person name="Antonio M."/>
            <person name="Oren A."/>
            <person name="Chaudhuri R."/>
            <person name="La Ragione R.M."/>
            <person name="Hildebrand F."/>
            <person name="Pallen M.J."/>
        </authorList>
    </citation>
    <scope>NUCLEOTIDE SEQUENCE [LARGE SCALE GENOMIC DNA]</scope>
    <source>
        <strain evidence="8 9">Sa4CUA1</strain>
    </source>
</reference>
<evidence type="ECO:0000313" key="9">
    <source>
        <dbReference type="Proteomes" id="UP000641803"/>
    </source>
</evidence>